<dbReference type="PROSITE" id="PS00107">
    <property type="entry name" value="PROTEIN_KINASE_ATP"/>
    <property type="match status" value="1"/>
</dbReference>
<dbReference type="Pfam" id="PF08378">
    <property type="entry name" value="NERD"/>
    <property type="match status" value="1"/>
</dbReference>
<dbReference type="CDD" id="cd14014">
    <property type="entry name" value="STKc_PknB_like"/>
    <property type="match status" value="1"/>
</dbReference>
<dbReference type="Gene3D" id="1.10.510.10">
    <property type="entry name" value="Transferase(Phosphotransferase) domain 1"/>
    <property type="match status" value="2"/>
</dbReference>
<dbReference type="GO" id="GO:0005524">
    <property type="term" value="F:ATP binding"/>
    <property type="evidence" value="ECO:0007669"/>
    <property type="project" value="UniProtKB-UniRule"/>
</dbReference>
<feature type="domain" description="Protein kinase" evidence="3">
    <location>
        <begin position="199"/>
        <end position="473"/>
    </location>
</feature>
<keyword evidence="6" id="KW-1185">Reference proteome</keyword>
<feature type="domain" description="Protein kinase" evidence="3">
    <location>
        <begin position="516"/>
        <end position="765"/>
    </location>
</feature>
<dbReference type="InterPro" id="IPR017441">
    <property type="entry name" value="Protein_kinase_ATP_BS"/>
</dbReference>
<evidence type="ECO:0000259" key="4">
    <source>
        <dbReference type="PROSITE" id="PS50965"/>
    </source>
</evidence>
<dbReference type="InterPro" id="IPR000719">
    <property type="entry name" value="Prot_kinase_dom"/>
</dbReference>
<proteinExistence type="predicted"/>
<gene>
    <name evidence="5" type="ORF">GJR95_11640</name>
</gene>
<dbReference type="SUPFAM" id="SSF56112">
    <property type="entry name" value="Protein kinase-like (PK-like)"/>
    <property type="match status" value="2"/>
</dbReference>
<dbReference type="Pfam" id="PF00069">
    <property type="entry name" value="Pkinase"/>
    <property type="match status" value="2"/>
</dbReference>
<evidence type="ECO:0000313" key="5">
    <source>
        <dbReference type="EMBL" id="QHV95617.1"/>
    </source>
</evidence>
<organism evidence="5 6">
    <name type="scientific">Spirosoma endbachense</name>
    <dbReference type="NCBI Taxonomy" id="2666025"/>
    <lineage>
        <taxon>Bacteria</taxon>
        <taxon>Pseudomonadati</taxon>
        <taxon>Bacteroidota</taxon>
        <taxon>Cytophagia</taxon>
        <taxon>Cytophagales</taxon>
        <taxon>Cytophagaceae</taxon>
        <taxon>Spirosoma</taxon>
    </lineage>
</organism>
<dbReference type="PANTHER" id="PTHR24361">
    <property type="entry name" value="MITOGEN-ACTIVATED KINASE KINASE KINASE"/>
    <property type="match status" value="1"/>
</dbReference>
<dbReference type="PROSITE" id="PS50965">
    <property type="entry name" value="NERD"/>
    <property type="match status" value="1"/>
</dbReference>
<dbReference type="RefSeq" id="WP_162386026.1">
    <property type="nucleotide sequence ID" value="NZ_CP045997.1"/>
</dbReference>
<keyword evidence="5" id="KW-0808">Transferase</keyword>
<accession>A0A6P1VV38</accession>
<dbReference type="InterPro" id="IPR011528">
    <property type="entry name" value="NERD"/>
</dbReference>
<feature type="region of interest" description="Disordered" evidence="2">
    <location>
        <begin position="1201"/>
        <end position="1232"/>
    </location>
</feature>
<dbReference type="KEGG" id="senf:GJR95_11640"/>
<protein>
    <submittedName>
        <fullName evidence="5">Protein kinase</fullName>
    </submittedName>
</protein>
<dbReference type="PROSITE" id="PS50011">
    <property type="entry name" value="PROTEIN_KINASE_DOM"/>
    <property type="match status" value="2"/>
</dbReference>
<dbReference type="Proteomes" id="UP000464577">
    <property type="component" value="Chromosome"/>
</dbReference>
<keyword evidence="1" id="KW-0067">ATP-binding</keyword>
<dbReference type="GO" id="GO:0004672">
    <property type="term" value="F:protein kinase activity"/>
    <property type="evidence" value="ECO:0007669"/>
    <property type="project" value="InterPro"/>
</dbReference>
<name>A0A6P1VV38_9BACT</name>
<dbReference type="EMBL" id="CP045997">
    <property type="protein sequence ID" value="QHV95617.1"/>
    <property type="molecule type" value="Genomic_DNA"/>
</dbReference>
<keyword evidence="1" id="KW-0547">Nucleotide-binding</keyword>
<dbReference type="SMART" id="SM00220">
    <property type="entry name" value="S_TKc"/>
    <property type="match status" value="1"/>
</dbReference>
<keyword evidence="5" id="KW-0418">Kinase</keyword>
<sequence length="1420" mass="161353">MAQLIRTIYDKGEVNEGETRLLAFLEKNLPDTYLVVPNVELPHTNPRNRAVEVLEYDCLVVAPHAIYHLENKDWNGYLTGDDREWFLNGRPKGNPLRTCAYKTKVLASKLKEQDTAWGRAWVASAITLSHPSMVSMQLEGDSADVAFTLDKGLTEFLQDPDRARSFAGKIGNLQEPICRYLTARQAPAQRRPRLFETEYEIIEILSQTDSRTDYLVKPKGVQTNLYRKVSEYAVSLAHLDAHARRLRLGGIKNQYVALRKMASSPHIMHVDFRSDDEQGYFYEISDYLEESSLRRELQQRTLTFQDRLGILRSIAQGLKVAHAAGVYHREVCPDNVYLGIDGSAFLANFGKSYFSDAERQGHTVFPTLRDEELSVYMPMEMARPHEADARTDVYGWGMTAYETLVGHLPRYNDGDDFTQWNDLDHFGGRLKPEQLPHAVQPELPIWTDELIDRCLQLNADDRFASLDDVLTFLDKVKQQAQTSVTSDLPNKAAEATAQYSYRDSEELRQGDKINDFLLIDKIGNGGYSEVWRVKHTIQGRDYAMKVFYPSVQFDSILDEYAALADVEHVNVVRFRWNGRLSNGRYFTLMDLLEGDCLRDYVYGNPPLGMTFPNVFRAGQELLQALTYLHERNILHRDIKPHNIIWHRQERFVLIDFNVASIAANTDRVGTDAYAPPDKVQDNRRMAWDASCDTFALGVTLYQVICHAHPYGKNQQPTLTNPPTDPRRHVENLSDAFADFLLKAVQPRTANRFGSASEMLTALEAIGPGGLTRPMQQVAVIPSASESSAETAMPTSDFVDALNRLFSQSRYNNAGTRASTLRGLDAFARDTYIETRLDTHLKQAILDGTFRLVIITGNAGDGKTAFIQRVEEALQADNGSQFTPLPTGNGASFRIGNVPFQSNYDGSQDEVDQENSAVLDAFFRPFAHLTNFRQAPEGRLLAINEGRLVEYLQQRRAEFGFLADTIEAFFYNENAGTLPDGLLVINLNVRAVVSATNETAPSLFRKQVKAFVKPDNWQGCTDCAIREACFIRFNVQSMNDPAAGDEVISRMEQLVRTVHFRRDLHITMRDLRSLLAFWITRDHSCVDVHTLAEKSVQPADWLSKHYYNLTAPQDDPGNQDRLIDKLRRLDVGRSVVPALDRALFFSPLVARQYIAFEQREGDLLMVLNTWKDDPAAPTDLTAGRVVQQLLARHQYFEGRFYQTYRPDRDDQKRKEGAQPEDDNRRHEGESVRNPYRSVSSFGRLVSPAGDSDAVKKALFDAKQSIAQAIARLETGQNPDMARRYVVQAAGRPDPLSASYRLFPLDDFELVEDRRPSLSDYMEYVPDKLIFRHRDPANRHIALTISLDLYEMLYYIQKGFSPSLNDLKGRFVEYQVFRNMLANLPYRKVVVTGDRQGSAGETYVAIEADAQNRLIIHNEQFD</sequence>
<dbReference type="NCBIfam" id="NF047741">
    <property type="entry name" value="antiphage_MADS6"/>
    <property type="match status" value="1"/>
</dbReference>
<dbReference type="InterPro" id="IPR053235">
    <property type="entry name" value="Ser_Thr_kinase"/>
</dbReference>
<dbReference type="InterPro" id="IPR011009">
    <property type="entry name" value="Kinase-like_dom_sf"/>
</dbReference>
<feature type="compositionally biased region" description="Basic and acidic residues" evidence="2">
    <location>
        <begin position="1204"/>
        <end position="1229"/>
    </location>
</feature>
<evidence type="ECO:0000313" key="6">
    <source>
        <dbReference type="Proteomes" id="UP000464577"/>
    </source>
</evidence>
<evidence type="ECO:0000259" key="3">
    <source>
        <dbReference type="PROSITE" id="PS50011"/>
    </source>
</evidence>
<evidence type="ECO:0000256" key="1">
    <source>
        <dbReference type="PROSITE-ProRule" id="PRU10141"/>
    </source>
</evidence>
<dbReference type="GO" id="GO:0005737">
    <property type="term" value="C:cytoplasm"/>
    <property type="evidence" value="ECO:0007669"/>
    <property type="project" value="TreeGrafter"/>
</dbReference>
<feature type="binding site" evidence="1">
    <location>
        <position position="545"/>
    </location>
    <ligand>
        <name>ATP</name>
        <dbReference type="ChEBI" id="CHEBI:30616"/>
    </ligand>
</feature>
<evidence type="ECO:0000256" key="2">
    <source>
        <dbReference type="SAM" id="MobiDB-lite"/>
    </source>
</evidence>
<feature type="domain" description="NERD" evidence="4">
    <location>
        <begin position="13"/>
        <end position="129"/>
    </location>
</feature>
<reference evidence="5 6" key="1">
    <citation type="submission" date="2019-11" db="EMBL/GenBank/DDBJ databases">
        <title>Spirosoma endbachense sp. nov., isolated from a natural salt meadow.</title>
        <authorList>
            <person name="Rojas J."/>
            <person name="Ambika Manirajan B."/>
            <person name="Ratering S."/>
            <person name="Suarez C."/>
            <person name="Geissler-Plaum R."/>
            <person name="Schnell S."/>
        </authorList>
    </citation>
    <scope>NUCLEOTIDE SEQUENCE [LARGE SCALE GENOMIC DNA]</scope>
    <source>
        <strain evidence="5 6">I-24</strain>
    </source>
</reference>